<reference evidence="5" key="1">
    <citation type="submission" date="2017-02" db="EMBL/GenBank/DDBJ databases">
        <authorList>
            <person name="Daims H."/>
        </authorList>
    </citation>
    <scope>NUCLEOTIDE SEQUENCE [LARGE SCALE GENOMIC DNA]</scope>
</reference>
<dbReference type="PROSITE" id="PS00092">
    <property type="entry name" value="N6_MTASE"/>
    <property type="match status" value="1"/>
</dbReference>
<comment type="function">
    <text evidence="3">Specifically methylates the adenine in position 2030 of 23S rRNA.</text>
</comment>
<dbReference type="Proteomes" id="UP000195667">
    <property type="component" value="Unassembled WGS sequence"/>
</dbReference>
<evidence type="ECO:0000313" key="5">
    <source>
        <dbReference type="Proteomes" id="UP000195667"/>
    </source>
</evidence>
<dbReference type="PANTHER" id="PTHR37426:SF1">
    <property type="entry name" value="RIBOSOMAL RNA LARGE SUBUNIT METHYLTRANSFERASE J"/>
    <property type="match status" value="1"/>
</dbReference>
<dbReference type="Pfam" id="PF04378">
    <property type="entry name" value="RsmJ"/>
    <property type="match status" value="1"/>
</dbReference>
<gene>
    <name evidence="3 4" type="primary">rlmJ</name>
    <name evidence="4" type="ORF">CRENPOLYSF1_220047</name>
</gene>
<dbReference type="Gene3D" id="3.40.50.150">
    <property type="entry name" value="Vaccinia Virus protein VP39"/>
    <property type="match status" value="1"/>
</dbReference>
<evidence type="ECO:0000256" key="3">
    <source>
        <dbReference type="HAMAP-Rule" id="MF_00934"/>
    </source>
</evidence>
<feature type="active site" description="Proton acceptor" evidence="3">
    <location>
        <position position="164"/>
    </location>
</feature>
<keyword evidence="1 3" id="KW-0489">Methyltransferase</keyword>
<dbReference type="InterPro" id="IPR002052">
    <property type="entry name" value="DNA_methylase_N6_adenine_CS"/>
</dbReference>
<name>A0A1R4H6V8_9GAMM</name>
<evidence type="ECO:0000256" key="2">
    <source>
        <dbReference type="ARBA" id="ARBA00022679"/>
    </source>
</evidence>
<dbReference type="PANTHER" id="PTHR37426">
    <property type="entry name" value="RIBOSOMAL RNA LARGE SUBUNIT METHYLTRANSFERASE J"/>
    <property type="match status" value="1"/>
</dbReference>
<comment type="subunit">
    <text evidence="3">Monomer.</text>
</comment>
<feature type="binding site" evidence="3">
    <location>
        <begin position="143"/>
        <end position="144"/>
    </location>
    <ligand>
        <name>S-adenosyl-L-methionine</name>
        <dbReference type="ChEBI" id="CHEBI:59789"/>
    </ligand>
</feature>
<dbReference type="EMBL" id="FUKI01000096">
    <property type="protein sequence ID" value="SJM91897.1"/>
    <property type="molecule type" value="Genomic_DNA"/>
</dbReference>
<keyword evidence="5" id="KW-1185">Reference proteome</keyword>
<evidence type="ECO:0000313" key="4">
    <source>
        <dbReference type="EMBL" id="SJM91897.1"/>
    </source>
</evidence>
<feature type="binding site" evidence="3">
    <location>
        <position position="118"/>
    </location>
    <ligand>
        <name>S-adenosyl-L-methionine</name>
        <dbReference type="ChEBI" id="CHEBI:59789"/>
    </ligand>
</feature>
<dbReference type="GO" id="GO:0003723">
    <property type="term" value="F:RNA binding"/>
    <property type="evidence" value="ECO:0007669"/>
    <property type="project" value="UniProtKB-UniRule"/>
</dbReference>
<dbReference type="GO" id="GO:0036307">
    <property type="term" value="F:23S rRNA (adenine(2030)-N(6))-methyltransferase activity"/>
    <property type="evidence" value="ECO:0007669"/>
    <property type="project" value="UniProtKB-UniRule"/>
</dbReference>
<dbReference type="InterPro" id="IPR029063">
    <property type="entry name" value="SAM-dependent_MTases_sf"/>
</dbReference>
<dbReference type="HAMAP" id="MF_00934">
    <property type="entry name" value="23SrRNA_methyltr_J"/>
    <property type="match status" value="1"/>
</dbReference>
<protein>
    <recommendedName>
        <fullName evidence="3">Ribosomal RNA large subunit methyltransferase J</fullName>
        <ecNumber evidence="3">2.1.1.266</ecNumber>
    </recommendedName>
    <alternativeName>
        <fullName evidence="3">23S rRNA (adenine(2030)-N6)-methyltransferase</fullName>
    </alternativeName>
    <alternativeName>
        <fullName evidence="3">23S rRNA m6A2030 methyltransferase</fullName>
    </alternativeName>
</protein>
<proteinExistence type="inferred from homology"/>
<dbReference type="EC" id="2.1.1.266" evidence="3"/>
<keyword evidence="2 3" id="KW-0808">Transferase</keyword>
<sequence length="280" mass="31355">MLSYRHIFHAGNFADVLKHSVLIHIIDYLKKKDKPLCYIDTHAGPGKYPLDNEFALKNREFDSGISQLYQRDDLPPAIAHYVALVKELNGAGALKSYPGSPLIAQHLLRKQDHLFLCELHSTEITLLTKRFKGVRGVDIIHADGLKHGLGLLPPSQHRGLVMIDPSYEIKQDYRLVVDTLTAMSKRFASGTYALWYPVVERDRINRLEKALIATGIKNIQLFELGIRADSSGLGMTASGMIVINPPFTLAAEMERALPYLSNVLGENNTGSYRIKTLVHE</sequence>
<dbReference type="OrthoDB" id="9791274at2"/>
<feature type="binding site" evidence="3">
    <location>
        <position position="164"/>
    </location>
    <ligand>
        <name>S-adenosyl-L-methionine</name>
        <dbReference type="ChEBI" id="CHEBI:59789"/>
    </ligand>
</feature>
<dbReference type="SUPFAM" id="SSF53335">
    <property type="entry name" value="S-adenosyl-L-methionine-dependent methyltransferases"/>
    <property type="match status" value="1"/>
</dbReference>
<dbReference type="InterPro" id="IPR007473">
    <property type="entry name" value="RlmJ"/>
</dbReference>
<feature type="binding site" evidence="3">
    <location>
        <position position="100"/>
    </location>
    <ligand>
        <name>S-adenosyl-L-methionine</name>
        <dbReference type="ChEBI" id="CHEBI:59789"/>
    </ligand>
</feature>
<keyword evidence="3" id="KW-0949">S-adenosyl-L-methionine</keyword>
<organism evidence="4 5">
    <name type="scientific">Crenothrix polyspora</name>
    <dbReference type="NCBI Taxonomy" id="360316"/>
    <lineage>
        <taxon>Bacteria</taxon>
        <taxon>Pseudomonadati</taxon>
        <taxon>Pseudomonadota</taxon>
        <taxon>Gammaproteobacteria</taxon>
        <taxon>Methylococcales</taxon>
        <taxon>Crenotrichaceae</taxon>
        <taxon>Crenothrix</taxon>
    </lineage>
</organism>
<dbReference type="AlphaFoldDB" id="A0A1R4H6V8"/>
<dbReference type="GO" id="GO:0070475">
    <property type="term" value="P:rRNA base methylation"/>
    <property type="evidence" value="ECO:0007669"/>
    <property type="project" value="UniProtKB-UniRule"/>
</dbReference>
<comment type="catalytic activity">
    <reaction evidence="3">
        <text>adenosine(2030) in 23S rRNA + S-adenosyl-L-methionine = N(6)-methyladenosine(2030) in 23S rRNA + S-adenosyl-L-homocysteine + H(+)</text>
        <dbReference type="Rhea" id="RHEA:43736"/>
        <dbReference type="Rhea" id="RHEA-COMP:10668"/>
        <dbReference type="Rhea" id="RHEA-COMP:10669"/>
        <dbReference type="ChEBI" id="CHEBI:15378"/>
        <dbReference type="ChEBI" id="CHEBI:57856"/>
        <dbReference type="ChEBI" id="CHEBI:59789"/>
        <dbReference type="ChEBI" id="CHEBI:74411"/>
        <dbReference type="ChEBI" id="CHEBI:74449"/>
        <dbReference type="EC" id="2.1.1.266"/>
    </reaction>
</comment>
<accession>A0A1R4H6V8</accession>
<dbReference type="RefSeq" id="WP_087143151.1">
    <property type="nucleotide sequence ID" value="NZ_FUKI01000096.1"/>
</dbReference>
<keyword evidence="3" id="KW-0694">RNA-binding</keyword>
<feature type="binding site" evidence="3">
    <location>
        <position position="19"/>
    </location>
    <ligand>
        <name>S-adenosyl-L-methionine</name>
        <dbReference type="ChEBI" id="CHEBI:59789"/>
    </ligand>
</feature>
<feature type="site" description="Interaction with substrate rRNA" evidence="3">
    <location>
        <position position="4"/>
    </location>
</feature>
<evidence type="ECO:0000256" key="1">
    <source>
        <dbReference type="ARBA" id="ARBA00022603"/>
    </source>
</evidence>
<dbReference type="GO" id="GO:0005829">
    <property type="term" value="C:cytosol"/>
    <property type="evidence" value="ECO:0007669"/>
    <property type="project" value="TreeGrafter"/>
</dbReference>
<feature type="binding site" evidence="3">
    <location>
        <position position="42"/>
    </location>
    <ligand>
        <name>S-adenosyl-L-methionine</name>
        <dbReference type="ChEBI" id="CHEBI:59789"/>
    </ligand>
</feature>
<keyword evidence="3" id="KW-0698">rRNA processing</keyword>
<comment type="similarity">
    <text evidence="3">Belongs to the RlmJ family.</text>
</comment>